<gene>
    <name evidence="1" type="ORF">J2T57_002550</name>
</gene>
<dbReference type="InterPro" id="IPR012675">
    <property type="entry name" value="Beta-grasp_dom_sf"/>
</dbReference>
<dbReference type="Proteomes" id="UP001205843">
    <property type="component" value="Unassembled WGS sequence"/>
</dbReference>
<dbReference type="Gene3D" id="3.10.20.30">
    <property type="match status" value="1"/>
</dbReference>
<dbReference type="SUPFAM" id="SSF54285">
    <property type="entry name" value="MoaD/ThiS"/>
    <property type="match status" value="1"/>
</dbReference>
<reference evidence="1" key="1">
    <citation type="submission" date="2022-03" db="EMBL/GenBank/DDBJ databases">
        <title>Genomic Encyclopedia of Type Strains, Phase III (KMG-III): the genomes of soil and plant-associated and newly described type strains.</title>
        <authorList>
            <person name="Whitman W."/>
        </authorList>
    </citation>
    <scope>NUCLEOTIDE SEQUENCE</scope>
    <source>
        <strain evidence="1">ANL 6-2</strain>
    </source>
</reference>
<keyword evidence="2" id="KW-1185">Reference proteome</keyword>
<dbReference type="InterPro" id="IPR016155">
    <property type="entry name" value="Mopterin_synth/thiamin_S_b"/>
</dbReference>
<dbReference type="AlphaFoldDB" id="A0AAE3G426"/>
<dbReference type="RefSeq" id="WP_253478824.1">
    <property type="nucleotide sequence ID" value="NZ_JALJXV010000006.1"/>
</dbReference>
<dbReference type="InterPro" id="IPR003749">
    <property type="entry name" value="ThiS/MoaD-like"/>
</dbReference>
<name>A0AAE3G426_9GAMM</name>
<sequence>MRIRVKLFASLSDLLPRGVLPHEGFELDIDDDTTPAQLIERLRVPPKLAHLVLRNGEYIKPEQRDQPVFKDGDVFAVWPPIAGG</sequence>
<evidence type="ECO:0000313" key="2">
    <source>
        <dbReference type="Proteomes" id="UP001205843"/>
    </source>
</evidence>
<accession>A0AAE3G426</accession>
<protein>
    <submittedName>
        <fullName evidence="1">Molybdopterin converting factor small subunit</fullName>
    </submittedName>
</protein>
<dbReference type="EMBL" id="JALJXV010000006">
    <property type="protein sequence ID" value="MCP1675400.1"/>
    <property type="molecule type" value="Genomic_DNA"/>
</dbReference>
<dbReference type="Pfam" id="PF02597">
    <property type="entry name" value="ThiS"/>
    <property type="match status" value="1"/>
</dbReference>
<evidence type="ECO:0000313" key="1">
    <source>
        <dbReference type="EMBL" id="MCP1675400.1"/>
    </source>
</evidence>
<organism evidence="1 2">
    <name type="scientific">Natronocella acetinitrilica</name>
    <dbReference type="NCBI Taxonomy" id="414046"/>
    <lineage>
        <taxon>Bacteria</taxon>
        <taxon>Pseudomonadati</taxon>
        <taxon>Pseudomonadota</taxon>
        <taxon>Gammaproteobacteria</taxon>
        <taxon>Chromatiales</taxon>
        <taxon>Ectothiorhodospiraceae</taxon>
        <taxon>Natronocella</taxon>
    </lineage>
</organism>
<comment type="caution">
    <text evidence="1">The sequence shown here is derived from an EMBL/GenBank/DDBJ whole genome shotgun (WGS) entry which is preliminary data.</text>
</comment>
<proteinExistence type="predicted"/>